<reference evidence="1 2" key="1">
    <citation type="submission" date="2014-04" db="EMBL/GenBank/DDBJ databases">
        <title>Genome evolution of avian class.</title>
        <authorList>
            <person name="Zhang G."/>
            <person name="Li C."/>
        </authorList>
    </citation>
    <scope>NUCLEOTIDE SEQUENCE [LARGE SCALE GENOMIC DNA]</scope>
    <source>
        <strain evidence="1">BGI_N300</strain>
    </source>
</reference>
<sequence>LSQVAMNDLSPAGPIQAVEILMESPSLAHMCRTHHAVIRRIQMLVLEQAAQGSGPPDLRMQYLRQIQANHEMLLKEAQTLRDHPPLGQEGSVTAEKLLHIYQQLRNPSLVLL</sequence>
<evidence type="ECO:0000313" key="1">
    <source>
        <dbReference type="EMBL" id="KFP01490.1"/>
    </source>
</evidence>
<name>A0A091I245_CALAN</name>
<keyword evidence="2" id="KW-1185">Reference proteome</keyword>
<feature type="non-terminal residue" evidence="1">
    <location>
        <position position="112"/>
    </location>
</feature>
<accession>A0A091I245</accession>
<dbReference type="Pfam" id="PF15146">
    <property type="entry name" value="FANCAA"/>
    <property type="match status" value="1"/>
</dbReference>
<organism evidence="1 2">
    <name type="scientific">Calypte anna</name>
    <name type="common">Anna's hummingbird</name>
    <name type="synonym">Archilochus anna</name>
    <dbReference type="NCBI Taxonomy" id="9244"/>
    <lineage>
        <taxon>Eukaryota</taxon>
        <taxon>Metazoa</taxon>
        <taxon>Chordata</taxon>
        <taxon>Craniata</taxon>
        <taxon>Vertebrata</taxon>
        <taxon>Euteleostomi</taxon>
        <taxon>Archelosauria</taxon>
        <taxon>Archosauria</taxon>
        <taxon>Dinosauria</taxon>
        <taxon>Saurischia</taxon>
        <taxon>Theropoda</taxon>
        <taxon>Coelurosauria</taxon>
        <taxon>Aves</taxon>
        <taxon>Neognathae</taxon>
        <taxon>Neoaves</taxon>
        <taxon>Strisores</taxon>
        <taxon>Apodiformes</taxon>
        <taxon>Trochilidae</taxon>
        <taxon>Calypte</taxon>
    </lineage>
</organism>
<dbReference type="GO" id="GO:0005654">
    <property type="term" value="C:nucleoplasm"/>
    <property type="evidence" value="ECO:0007669"/>
    <property type="project" value="TreeGrafter"/>
</dbReference>
<proteinExistence type="predicted"/>
<protein>
    <submittedName>
        <fullName evidence="1">Fanconi anemia-associated protein of 100 kDa</fullName>
    </submittedName>
</protein>
<dbReference type="EMBL" id="KL218030">
    <property type="protein sequence ID" value="KFP01490.1"/>
    <property type="molecule type" value="Genomic_DNA"/>
</dbReference>
<evidence type="ECO:0000313" key="2">
    <source>
        <dbReference type="Proteomes" id="UP000054308"/>
    </source>
</evidence>
<dbReference type="PANTHER" id="PTHR14890:SF1">
    <property type="entry name" value="FANCONI ANEMIA CORE COMPLEX-ASSOCIATED PROTEIN 100"/>
    <property type="match status" value="1"/>
</dbReference>
<gene>
    <name evidence="1" type="ORF">N300_05057</name>
</gene>
<feature type="non-terminal residue" evidence="1">
    <location>
        <position position="1"/>
    </location>
</feature>
<dbReference type="Proteomes" id="UP000054308">
    <property type="component" value="Unassembled WGS sequence"/>
</dbReference>
<dbReference type="GO" id="GO:0036297">
    <property type="term" value="P:interstrand cross-link repair"/>
    <property type="evidence" value="ECO:0007669"/>
    <property type="project" value="InterPro"/>
</dbReference>
<dbReference type="AlphaFoldDB" id="A0A091I245"/>
<dbReference type="InterPro" id="IPR029251">
    <property type="entry name" value="Faap100"/>
</dbReference>
<dbReference type="GO" id="GO:0043240">
    <property type="term" value="C:Fanconi anaemia nuclear complex"/>
    <property type="evidence" value="ECO:0007669"/>
    <property type="project" value="InterPro"/>
</dbReference>
<dbReference type="STRING" id="9244.A0A091I245"/>
<dbReference type="PANTHER" id="PTHR14890">
    <property type="entry name" value="FANCONI ANEMIA CORE COMPLEX-ASSOCIATED PROTEIN 100"/>
    <property type="match status" value="1"/>
</dbReference>